<dbReference type="GO" id="GO:0032259">
    <property type="term" value="P:methylation"/>
    <property type="evidence" value="ECO:0007669"/>
    <property type="project" value="UniProtKB-KW"/>
</dbReference>
<dbReference type="SUPFAM" id="SSF52172">
    <property type="entry name" value="CheY-like"/>
    <property type="match status" value="1"/>
</dbReference>
<dbReference type="Gene3D" id="3.40.50.2300">
    <property type="match status" value="1"/>
</dbReference>
<dbReference type="InterPro" id="IPR000780">
    <property type="entry name" value="CheR_MeTrfase"/>
</dbReference>
<dbReference type="SMART" id="SM00448">
    <property type="entry name" value="REC"/>
    <property type="match status" value="1"/>
</dbReference>
<dbReference type="InterPro" id="IPR005467">
    <property type="entry name" value="His_kinase_dom"/>
</dbReference>
<evidence type="ECO:0000256" key="2">
    <source>
        <dbReference type="ARBA" id="ARBA00012438"/>
    </source>
</evidence>
<dbReference type="Gene3D" id="3.40.50.150">
    <property type="entry name" value="Vaccinia Virus protein VP39"/>
    <property type="match status" value="1"/>
</dbReference>
<evidence type="ECO:0000259" key="12">
    <source>
        <dbReference type="PROSITE" id="PS50113"/>
    </source>
</evidence>
<dbReference type="PROSITE" id="PS50110">
    <property type="entry name" value="RESPONSE_REGULATORY"/>
    <property type="match status" value="1"/>
</dbReference>
<evidence type="ECO:0000256" key="1">
    <source>
        <dbReference type="ARBA" id="ARBA00000085"/>
    </source>
</evidence>
<feature type="region of interest" description="Disordered" evidence="8">
    <location>
        <begin position="1"/>
        <end position="21"/>
    </location>
</feature>
<evidence type="ECO:0000259" key="14">
    <source>
        <dbReference type="PROSITE" id="PS50123"/>
    </source>
</evidence>
<evidence type="ECO:0000313" key="15">
    <source>
        <dbReference type="EMBL" id="NYE84098.1"/>
    </source>
</evidence>
<comment type="catalytic activity">
    <reaction evidence="1">
        <text>ATP + protein L-histidine = ADP + protein N-phospho-L-histidine.</text>
        <dbReference type="EC" id="2.7.13.3"/>
    </reaction>
</comment>
<dbReference type="PROSITE" id="PS50113">
    <property type="entry name" value="PAC"/>
    <property type="match status" value="1"/>
</dbReference>
<evidence type="ECO:0000256" key="8">
    <source>
        <dbReference type="SAM" id="MobiDB-lite"/>
    </source>
</evidence>
<feature type="domain" description="CheB-type methylesterase" evidence="13">
    <location>
        <begin position="20"/>
        <end position="211"/>
    </location>
</feature>
<feature type="domain" description="Histidine kinase" evidence="9">
    <location>
        <begin position="1012"/>
        <end position="1233"/>
    </location>
</feature>
<dbReference type="Pfam" id="PF13596">
    <property type="entry name" value="PAS_10"/>
    <property type="match status" value="1"/>
</dbReference>
<keyword evidence="3" id="KW-0145">Chemotaxis</keyword>
<dbReference type="SUPFAM" id="SSF47757">
    <property type="entry name" value="Chemotaxis receptor methyltransferase CheR, N-terminal domain"/>
    <property type="match status" value="1"/>
</dbReference>
<reference evidence="15 16" key="1">
    <citation type="submission" date="2020-07" db="EMBL/GenBank/DDBJ databases">
        <title>Genomic Encyclopedia of Type Strains, Phase IV (KMG-V): Genome sequencing to study the core and pangenomes of soil and plant-associated prokaryotes.</title>
        <authorList>
            <person name="Whitman W."/>
        </authorList>
    </citation>
    <scope>NUCLEOTIDE SEQUENCE [LARGE SCALE GENOMIC DNA]</scope>
    <source>
        <strain evidence="15 16">SAS40</strain>
    </source>
</reference>
<dbReference type="InterPro" id="IPR035909">
    <property type="entry name" value="CheB_C"/>
</dbReference>
<dbReference type="InterPro" id="IPR001789">
    <property type="entry name" value="Sig_transdc_resp-reg_receiver"/>
</dbReference>
<evidence type="ECO:0000256" key="7">
    <source>
        <dbReference type="SAM" id="Coils"/>
    </source>
</evidence>
<dbReference type="InterPro" id="IPR011006">
    <property type="entry name" value="CheY-like_superfamily"/>
</dbReference>
<keyword evidence="15" id="KW-0808">Transferase</keyword>
<dbReference type="GO" id="GO:0008757">
    <property type="term" value="F:S-adenosylmethionine-dependent methyltransferase activity"/>
    <property type="evidence" value="ECO:0007669"/>
    <property type="project" value="InterPro"/>
</dbReference>
<dbReference type="InterPro" id="IPR003594">
    <property type="entry name" value="HATPase_dom"/>
</dbReference>
<evidence type="ECO:0000256" key="5">
    <source>
        <dbReference type="PROSITE-ProRule" id="PRU00050"/>
    </source>
</evidence>
<dbReference type="InterPro" id="IPR000700">
    <property type="entry name" value="PAS-assoc_C"/>
</dbReference>
<dbReference type="EC" id="2.7.13.3" evidence="2"/>
<evidence type="ECO:0000256" key="6">
    <source>
        <dbReference type="PROSITE-ProRule" id="PRU00169"/>
    </source>
</evidence>
<dbReference type="InterPro" id="IPR036890">
    <property type="entry name" value="HATPase_C_sf"/>
</dbReference>
<keyword evidence="4 6" id="KW-0597">Phosphoprotein</keyword>
<keyword evidence="16" id="KW-1185">Reference proteome</keyword>
<dbReference type="SUPFAM" id="SSF47384">
    <property type="entry name" value="Homodimeric domain of signal transducing histidine kinase"/>
    <property type="match status" value="1"/>
</dbReference>
<dbReference type="RefSeq" id="WP_179587830.1">
    <property type="nucleotide sequence ID" value="NZ_JACBYR010000001.1"/>
</dbReference>
<dbReference type="EMBL" id="JACBYR010000001">
    <property type="protein sequence ID" value="NYE84098.1"/>
    <property type="molecule type" value="Genomic_DNA"/>
</dbReference>
<dbReference type="GO" id="GO:0008984">
    <property type="term" value="F:protein-glutamate methylesterase activity"/>
    <property type="evidence" value="ECO:0007669"/>
    <property type="project" value="InterPro"/>
</dbReference>
<dbReference type="InterPro" id="IPR036097">
    <property type="entry name" value="HisK_dim/P_sf"/>
</dbReference>
<dbReference type="InterPro" id="IPR004358">
    <property type="entry name" value="Sig_transdc_His_kin-like_C"/>
</dbReference>
<comment type="caution">
    <text evidence="15">The sequence shown here is derived from an EMBL/GenBank/DDBJ whole genome shotgun (WGS) entry which is preliminary data.</text>
</comment>
<dbReference type="InterPro" id="IPR003661">
    <property type="entry name" value="HisK_dim/P_dom"/>
</dbReference>
<dbReference type="SUPFAM" id="SSF55874">
    <property type="entry name" value="ATPase domain of HSP90 chaperone/DNA topoisomerase II/histidine kinase"/>
    <property type="match status" value="1"/>
</dbReference>
<evidence type="ECO:0000259" key="13">
    <source>
        <dbReference type="PROSITE" id="PS50122"/>
    </source>
</evidence>
<feature type="domain" description="PAC" evidence="12">
    <location>
        <begin position="818"/>
        <end position="868"/>
    </location>
</feature>
<comment type="caution">
    <text evidence="5">Lacks conserved residue(s) required for the propagation of feature annotation.</text>
</comment>
<evidence type="ECO:0000259" key="11">
    <source>
        <dbReference type="PROSITE" id="PS50112"/>
    </source>
</evidence>
<dbReference type="InterPro" id="IPR000014">
    <property type="entry name" value="PAS"/>
</dbReference>
<proteinExistence type="predicted"/>
<dbReference type="PROSITE" id="PS50112">
    <property type="entry name" value="PAS"/>
    <property type="match status" value="1"/>
</dbReference>
<keyword evidence="7" id="KW-0175">Coiled coil</keyword>
<dbReference type="InterPro" id="IPR029063">
    <property type="entry name" value="SAM-dependent_MTases_sf"/>
</dbReference>
<dbReference type="SUPFAM" id="SSF52738">
    <property type="entry name" value="Methylesterase CheB, C-terminal domain"/>
    <property type="match status" value="1"/>
</dbReference>
<dbReference type="Pfam" id="PF00072">
    <property type="entry name" value="Response_reg"/>
    <property type="match status" value="1"/>
</dbReference>
<dbReference type="GO" id="GO:0005737">
    <property type="term" value="C:cytoplasm"/>
    <property type="evidence" value="ECO:0007669"/>
    <property type="project" value="InterPro"/>
</dbReference>
<dbReference type="PANTHER" id="PTHR24422">
    <property type="entry name" value="CHEMOTAXIS PROTEIN METHYLTRANSFERASE"/>
    <property type="match status" value="1"/>
</dbReference>
<organism evidence="15 16">
    <name type="scientific">Pigmentiphaga litoralis</name>
    <dbReference type="NCBI Taxonomy" id="516702"/>
    <lineage>
        <taxon>Bacteria</taxon>
        <taxon>Pseudomonadati</taxon>
        <taxon>Pseudomonadota</taxon>
        <taxon>Betaproteobacteria</taxon>
        <taxon>Burkholderiales</taxon>
        <taxon>Alcaligenaceae</taxon>
        <taxon>Pigmentiphaga</taxon>
    </lineage>
</organism>
<dbReference type="PROSITE" id="PS50122">
    <property type="entry name" value="CHEB"/>
    <property type="match status" value="1"/>
</dbReference>
<dbReference type="GO" id="GO:0000156">
    <property type="term" value="F:phosphorelay response regulator activity"/>
    <property type="evidence" value="ECO:0007669"/>
    <property type="project" value="InterPro"/>
</dbReference>
<feature type="domain" description="Response regulatory" evidence="10">
    <location>
        <begin position="1253"/>
        <end position="1369"/>
    </location>
</feature>
<dbReference type="SUPFAM" id="SSF53335">
    <property type="entry name" value="S-adenosyl-L-methionine-dependent methyltransferases"/>
    <property type="match status" value="1"/>
</dbReference>
<keyword evidence="15" id="KW-0489">Methyltransferase</keyword>
<evidence type="ECO:0000313" key="16">
    <source>
        <dbReference type="Proteomes" id="UP000542125"/>
    </source>
</evidence>
<dbReference type="Pfam" id="PF00512">
    <property type="entry name" value="HisKA"/>
    <property type="match status" value="1"/>
</dbReference>
<name>A0A7Y9IX36_9BURK</name>
<dbReference type="SMART" id="SM00091">
    <property type="entry name" value="PAS"/>
    <property type="match status" value="3"/>
</dbReference>
<dbReference type="NCBIfam" id="TIGR00229">
    <property type="entry name" value="sensory_box"/>
    <property type="match status" value="1"/>
</dbReference>
<dbReference type="Gene3D" id="3.40.50.180">
    <property type="entry name" value="Methylesterase CheB, C-terminal domain"/>
    <property type="match status" value="1"/>
</dbReference>
<dbReference type="InterPro" id="IPR050903">
    <property type="entry name" value="Bact_Chemotaxis_MeTrfase"/>
</dbReference>
<dbReference type="Pfam" id="PF13426">
    <property type="entry name" value="PAS_9"/>
    <property type="match status" value="1"/>
</dbReference>
<dbReference type="Gene3D" id="1.10.287.130">
    <property type="match status" value="1"/>
</dbReference>
<dbReference type="GO" id="GO:0006935">
    <property type="term" value="P:chemotaxis"/>
    <property type="evidence" value="ECO:0007669"/>
    <property type="project" value="UniProtKB-KW"/>
</dbReference>
<dbReference type="Pfam" id="PF01739">
    <property type="entry name" value="CheR"/>
    <property type="match status" value="1"/>
</dbReference>
<dbReference type="Gene3D" id="3.30.565.10">
    <property type="entry name" value="Histidine kinase-like ATPase, C-terminal domain"/>
    <property type="match status" value="1"/>
</dbReference>
<dbReference type="SMART" id="SM00387">
    <property type="entry name" value="HATPase_c"/>
    <property type="match status" value="1"/>
</dbReference>
<dbReference type="CDD" id="cd00082">
    <property type="entry name" value="HisKA"/>
    <property type="match status" value="1"/>
</dbReference>
<dbReference type="InterPro" id="IPR035965">
    <property type="entry name" value="PAS-like_dom_sf"/>
</dbReference>
<dbReference type="Pfam" id="PF02518">
    <property type="entry name" value="HATPase_c"/>
    <property type="match status" value="1"/>
</dbReference>
<dbReference type="Proteomes" id="UP000542125">
    <property type="component" value="Unassembled WGS sequence"/>
</dbReference>
<feature type="coiled-coil region" evidence="7">
    <location>
        <begin position="668"/>
        <end position="713"/>
    </location>
</feature>
<dbReference type="PROSITE" id="PS50123">
    <property type="entry name" value="CHER"/>
    <property type="match status" value="1"/>
</dbReference>
<dbReference type="Pfam" id="PF08448">
    <property type="entry name" value="PAS_4"/>
    <property type="match status" value="1"/>
</dbReference>
<keyword evidence="15" id="KW-0378">Hydrolase</keyword>
<dbReference type="InterPro" id="IPR022642">
    <property type="entry name" value="CheR_C"/>
</dbReference>
<dbReference type="CDD" id="cd00130">
    <property type="entry name" value="PAS"/>
    <property type="match status" value="1"/>
</dbReference>
<dbReference type="PRINTS" id="PR00344">
    <property type="entry name" value="BCTRLSENSOR"/>
</dbReference>
<feature type="modified residue" description="4-aspartylphosphate" evidence="6">
    <location>
        <position position="1302"/>
    </location>
</feature>
<gene>
    <name evidence="15" type="ORF">FHW18_003369</name>
</gene>
<dbReference type="InterPro" id="IPR013656">
    <property type="entry name" value="PAS_4"/>
</dbReference>
<dbReference type="InterPro" id="IPR022641">
    <property type="entry name" value="CheR_N"/>
</dbReference>
<evidence type="ECO:0000259" key="10">
    <source>
        <dbReference type="PROSITE" id="PS50110"/>
    </source>
</evidence>
<dbReference type="SMART" id="SM00138">
    <property type="entry name" value="MeTrc"/>
    <property type="match status" value="1"/>
</dbReference>
<evidence type="ECO:0000259" key="9">
    <source>
        <dbReference type="PROSITE" id="PS50109"/>
    </source>
</evidence>
<accession>A0A7Y9IX36</accession>
<dbReference type="Gene3D" id="3.30.450.20">
    <property type="entry name" value="PAS domain"/>
    <property type="match status" value="2"/>
</dbReference>
<dbReference type="Pfam" id="PF03705">
    <property type="entry name" value="CheR_N"/>
    <property type="match status" value="1"/>
</dbReference>
<dbReference type="GO" id="GO:0000155">
    <property type="term" value="F:phosphorelay sensor kinase activity"/>
    <property type="evidence" value="ECO:0007669"/>
    <property type="project" value="InterPro"/>
</dbReference>
<sequence length="1370" mass="147705">MTPGSASLAETAEQPRTIAPGSRPYRVAGVGASVPGLDALAGFLHAVPANTEFCFVVVLDVPAEWDGQASLDALKALSALPVELVAESRSFEAGRVLVVPTDRAGSVTATTLQVRPVARTRKRRVAIDLMFRNLASVFGDQTIGVLLAGDGNDGAAGLAHIRHAGGLALAQAPFEAGCDEMPRHAIVAGAVDMVLPAADMPASMQRFASAAPGILLPSALGRNDVRAPATAYPLPGFRAILRTLTQKSGRDFLQYKTVTVLRRMQRRARLHVVTDLAGYARILDTNTEEAAALAHDIQSTGTAFFRDPAAYAVLESTTLRGLTNVLRATSDLTLRAWCVGCSTGEEAYSLAIALADAAGTDASDRLRIFASDGDPASIATARAATYPLSIAADVGRSRLRRFLQESGDKYQVKKVVRERVVFAVHDVFRDPPFSGLHLIVCRTLLPELKADARDTLLRAFHRSLVPEGYLFVGPEGVGEQGEVWFRPVDGTHGLYRARVNVPGQRSPTLALVSARGNPLESVADTSEGTRKVVYAEVHRRAIERYSPPSVVVTADYEVVHLSSGANRYLREADTESGPRHLLALVGAALRRELIEALTRVIATGQPAQSRRVALGDETPGAVIRITVRPFHDDQSRQDLMLVVFHEVTDAAPAASGNAVVSLKRSDGVAALEAEIAHLQERLADESRRARRSNERLLTSNEALEAANDELRMSTAALVAGKERLHAINEELTTVNVALREAAEETSDIHDDLQNLIRSSDLSAVRVDRSLAVQWFTPHARQVMDVALSDRGRPLAQMTHRLQYPELAADVARTVASTSRIEREVRSTDGAWFLTRVVPYRTFDNLVDGAVIIFVDITERRLVEARVSAAQARMRLVAETTQEYAFIAMNEAGIITSWNVGAERIFGYTAAEMHGKAYGSIFTRDEQELGIPERELTQARRSGHSSDDRWRYRKDGSRFYCSGVLYPLTGQGTPGFAKISRDLTTQHREQTAREQALQRTLASNELKDVFFAMMSHELRHPLNLIQLNMELLGRGPDVMGVPAAGRAVDAVKRAVRDQARIIDELLDIARISTGKLKITCTPVDFAALVARCVSGVSADASAKGVLVSASGINAPLLLSADRTRLEQSVGNLLANAIKFTPRGGHVFVTLVDDGNEARLDVADTGIGIAPESVDSIFTLLSQLDAQHATRTTSGLGVGLALSRHFVEAHGGRLQVRSDGPGKGATFTIRLRLSEDPVALEAAATPALQRLQGVRIVLAEDSRDALDALSLLLEDEGAKVLGATTGQAALDLLQDDDIDVLIADIRMPGMDGTELIRRLRKAPRNAGIPAIAMTGLGAHGSAEPGTLEGFDTWLCKPVSVDRVVAAVLEHLQ</sequence>
<dbReference type="PANTHER" id="PTHR24422:SF27">
    <property type="entry name" value="PROTEIN-GLUTAMATE O-METHYLTRANSFERASE"/>
    <property type="match status" value="1"/>
</dbReference>
<dbReference type="Pfam" id="PF01339">
    <property type="entry name" value="CheB_methylest"/>
    <property type="match status" value="1"/>
</dbReference>
<feature type="domain" description="CheR-type methyltransferase" evidence="14">
    <location>
        <begin position="237"/>
        <end position="473"/>
    </location>
</feature>
<dbReference type="PROSITE" id="PS50109">
    <property type="entry name" value="HIS_KIN"/>
    <property type="match status" value="1"/>
</dbReference>
<dbReference type="SUPFAM" id="SSF55785">
    <property type="entry name" value="PYP-like sensor domain (PAS domain)"/>
    <property type="match status" value="2"/>
</dbReference>
<evidence type="ECO:0000256" key="4">
    <source>
        <dbReference type="ARBA" id="ARBA00022553"/>
    </source>
</evidence>
<dbReference type="InterPro" id="IPR000673">
    <property type="entry name" value="Sig_transdc_resp-reg_Me-estase"/>
</dbReference>
<dbReference type="SMART" id="SM00388">
    <property type="entry name" value="HisKA"/>
    <property type="match status" value="1"/>
</dbReference>
<feature type="domain" description="PAS" evidence="11">
    <location>
        <begin position="869"/>
        <end position="915"/>
    </location>
</feature>
<evidence type="ECO:0000256" key="3">
    <source>
        <dbReference type="ARBA" id="ARBA00022500"/>
    </source>
</evidence>
<protein>
    <recommendedName>
        <fullName evidence="2">histidine kinase</fullName>
        <ecNumber evidence="2">2.7.13.3</ecNumber>
    </recommendedName>
</protein>